<comment type="caution">
    <text evidence="7">The sequence shown here is derived from an EMBL/GenBank/DDBJ whole genome shotgun (WGS) entry which is preliminary data.</text>
</comment>
<evidence type="ECO:0000313" key="7">
    <source>
        <dbReference type="EMBL" id="MEK8027452.1"/>
    </source>
</evidence>
<evidence type="ECO:0000256" key="4">
    <source>
        <dbReference type="PROSITE-ProRule" id="PRU00433"/>
    </source>
</evidence>
<keyword evidence="3 4" id="KW-0408">Iron</keyword>
<dbReference type="InterPro" id="IPR009056">
    <property type="entry name" value="Cyt_c-like_dom"/>
</dbReference>
<gene>
    <name evidence="7" type="ORF">AACH11_15925</name>
</gene>
<evidence type="ECO:0000256" key="1">
    <source>
        <dbReference type="ARBA" id="ARBA00022617"/>
    </source>
</evidence>
<dbReference type="EMBL" id="JBBUTF010000014">
    <property type="protein sequence ID" value="MEK8027452.1"/>
    <property type="molecule type" value="Genomic_DNA"/>
</dbReference>
<name>A0ABU9BES7_9BURK</name>
<dbReference type="Pfam" id="PF00034">
    <property type="entry name" value="Cytochrom_C"/>
    <property type="match status" value="1"/>
</dbReference>
<evidence type="ECO:0000313" key="8">
    <source>
        <dbReference type="Proteomes" id="UP001368500"/>
    </source>
</evidence>
<accession>A0ABU9BES7</accession>
<feature type="signal peptide" evidence="5">
    <location>
        <begin position="1"/>
        <end position="23"/>
    </location>
</feature>
<dbReference type="SUPFAM" id="SSF46626">
    <property type="entry name" value="Cytochrome c"/>
    <property type="match status" value="1"/>
</dbReference>
<proteinExistence type="predicted"/>
<keyword evidence="1 4" id="KW-0349">Heme</keyword>
<evidence type="ECO:0000256" key="2">
    <source>
        <dbReference type="ARBA" id="ARBA00022723"/>
    </source>
</evidence>
<evidence type="ECO:0000256" key="3">
    <source>
        <dbReference type="ARBA" id="ARBA00023004"/>
    </source>
</evidence>
<dbReference type="RefSeq" id="WP_341375229.1">
    <property type="nucleotide sequence ID" value="NZ_JBBUTF010000014.1"/>
</dbReference>
<keyword evidence="5" id="KW-0732">Signal</keyword>
<protein>
    <submittedName>
        <fullName evidence="7">C-type cytochrome</fullName>
    </submittedName>
</protein>
<reference evidence="7 8" key="1">
    <citation type="submission" date="2024-04" db="EMBL/GenBank/DDBJ databases">
        <title>Novel species of the genus Ideonella isolated from streams.</title>
        <authorList>
            <person name="Lu H."/>
        </authorList>
    </citation>
    <scope>NUCLEOTIDE SEQUENCE [LARGE SCALE GENOMIC DNA]</scope>
    <source>
        <strain evidence="7 8">BYS139W</strain>
    </source>
</reference>
<keyword evidence="2 4" id="KW-0479">Metal-binding</keyword>
<dbReference type="PROSITE" id="PS51007">
    <property type="entry name" value="CYTC"/>
    <property type="match status" value="1"/>
</dbReference>
<organism evidence="7 8">
    <name type="scientific">Pseudaquabacterium rugosum</name>
    <dbReference type="NCBI Taxonomy" id="2984194"/>
    <lineage>
        <taxon>Bacteria</taxon>
        <taxon>Pseudomonadati</taxon>
        <taxon>Pseudomonadota</taxon>
        <taxon>Betaproteobacteria</taxon>
        <taxon>Burkholderiales</taxon>
        <taxon>Sphaerotilaceae</taxon>
        <taxon>Pseudaquabacterium</taxon>
    </lineage>
</organism>
<feature type="domain" description="Cytochrome c" evidence="6">
    <location>
        <begin position="26"/>
        <end position="126"/>
    </location>
</feature>
<evidence type="ECO:0000259" key="6">
    <source>
        <dbReference type="PROSITE" id="PS51007"/>
    </source>
</evidence>
<dbReference type="InterPro" id="IPR036909">
    <property type="entry name" value="Cyt_c-like_dom_sf"/>
</dbReference>
<feature type="chain" id="PRO_5045845539" evidence="5">
    <location>
        <begin position="24"/>
        <end position="131"/>
    </location>
</feature>
<evidence type="ECO:0000256" key="5">
    <source>
        <dbReference type="SAM" id="SignalP"/>
    </source>
</evidence>
<keyword evidence="8" id="KW-1185">Reference proteome</keyword>
<sequence length="131" mass="13518">MIRIPTLASASLLAAALAAPAWAAGADDAMLKLASTSGCMTCHHIEPGAKGPDGLAPIGPAWKDVAAKYQGQKDATAKLTQTVLAGSNPYESHWKGKVSGLAMPPNKVAITDADAKKLVNWILKLDASKKS</sequence>
<dbReference type="Proteomes" id="UP001368500">
    <property type="component" value="Unassembled WGS sequence"/>
</dbReference>
<dbReference type="Gene3D" id="1.10.760.10">
    <property type="entry name" value="Cytochrome c-like domain"/>
    <property type="match status" value="1"/>
</dbReference>